<dbReference type="AlphaFoldDB" id="A0A5C4S0I4"/>
<keyword evidence="1" id="KW-0812">Transmembrane</keyword>
<evidence type="ECO:0000313" key="2">
    <source>
        <dbReference type="EMBL" id="TNJ36652.1"/>
    </source>
</evidence>
<comment type="caution">
    <text evidence="2">The sequence shown here is derived from an EMBL/GenBank/DDBJ whole genome shotgun (WGS) entry which is preliminary data.</text>
</comment>
<protein>
    <recommendedName>
        <fullName evidence="4">DUF3619 family protein</fullName>
    </recommendedName>
</protein>
<organism evidence="2 3">
    <name type="scientific">Prosthecochloris vibrioformis</name>
    <name type="common">Chlorobium vibrioforme</name>
    <dbReference type="NCBI Taxonomy" id="1098"/>
    <lineage>
        <taxon>Bacteria</taxon>
        <taxon>Pseudomonadati</taxon>
        <taxon>Chlorobiota</taxon>
        <taxon>Chlorobiia</taxon>
        <taxon>Chlorobiales</taxon>
        <taxon>Chlorobiaceae</taxon>
        <taxon>Prosthecochloris</taxon>
    </lineage>
</organism>
<dbReference type="Proteomes" id="UP000309544">
    <property type="component" value="Unassembled WGS sequence"/>
</dbReference>
<accession>A0A5C4S0I4</accession>
<name>A0A5C4S0I4_PROVB</name>
<gene>
    <name evidence="2" type="ORF">FGF68_06205</name>
</gene>
<feature type="transmembrane region" description="Helical" evidence="1">
    <location>
        <begin position="55"/>
        <end position="77"/>
    </location>
</feature>
<reference evidence="2 3" key="1">
    <citation type="submission" date="2019-05" db="EMBL/GenBank/DDBJ databases">
        <title>Draft Whole-Genome sequence of the green sulfur bacterium Prosthecochloris vibrioformis DSM 260.</title>
        <authorList>
            <person name="Meyer T.E."/>
            <person name="Kyndt J.A."/>
        </authorList>
    </citation>
    <scope>NUCLEOTIDE SEQUENCE [LARGE SCALE GENOMIC DNA]</scope>
    <source>
        <strain evidence="2 3">DSM 260</strain>
    </source>
</reference>
<evidence type="ECO:0008006" key="4">
    <source>
        <dbReference type="Google" id="ProtNLM"/>
    </source>
</evidence>
<proteinExistence type="predicted"/>
<keyword evidence="1" id="KW-0472">Membrane</keyword>
<dbReference type="EMBL" id="VDCI01000004">
    <property type="protein sequence ID" value="TNJ36652.1"/>
    <property type="molecule type" value="Genomic_DNA"/>
</dbReference>
<keyword evidence="1" id="KW-1133">Transmembrane helix</keyword>
<keyword evidence="3" id="KW-1185">Reference proteome</keyword>
<evidence type="ECO:0000313" key="3">
    <source>
        <dbReference type="Proteomes" id="UP000309544"/>
    </source>
</evidence>
<evidence type="ECO:0000256" key="1">
    <source>
        <dbReference type="SAM" id="Phobius"/>
    </source>
</evidence>
<sequence length="116" mass="13150">MHHKQRQIEQEAAKTLAMLDSLPSLEAHHLFRARVLERLAEEAECPASPAFMNSYVVKMALMILLLAVNIVTAILIMQPAEEESMLSKSEMLEIISDDYGSPAISYYLQDSRQEEE</sequence>
<dbReference type="RefSeq" id="WP_139626573.1">
    <property type="nucleotide sequence ID" value="NZ_VDCI01000004.1"/>
</dbReference>